<feature type="disulfide bond" evidence="15">
    <location>
        <begin position="53"/>
        <end position="58"/>
    </location>
</feature>
<evidence type="ECO:0000313" key="20">
    <source>
        <dbReference type="Proteomes" id="UP000306102"/>
    </source>
</evidence>
<evidence type="ECO:0000256" key="17">
    <source>
        <dbReference type="SAM" id="MobiDB-lite"/>
    </source>
</evidence>
<keyword evidence="8" id="KW-0560">Oxidoreductase</keyword>
<dbReference type="EMBL" id="SDRB02011851">
    <property type="protein sequence ID" value="THF99808.1"/>
    <property type="molecule type" value="Genomic_DNA"/>
</dbReference>
<dbReference type="Pfam" id="PF00141">
    <property type="entry name" value="peroxidase"/>
    <property type="match status" value="1"/>
</dbReference>
<keyword evidence="7 13" id="KW-0106">Calcium</keyword>
<dbReference type="GO" id="GO:0046872">
    <property type="term" value="F:metal ion binding"/>
    <property type="evidence" value="ECO:0007669"/>
    <property type="project" value="UniProtKB-KW"/>
</dbReference>
<feature type="binding site" evidence="13">
    <location>
        <position position="61"/>
    </location>
    <ligand>
        <name>Ca(2+)</name>
        <dbReference type="ChEBI" id="CHEBI:29108"/>
        <label>1</label>
    </ligand>
</feature>
<comment type="cofactor">
    <cofactor evidence="2">
        <name>heme b</name>
        <dbReference type="ChEBI" id="CHEBI:60344"/>
    </cofactor>
</comment>
<evidence type="ECO:0000256" key="16">
    <source>
        <dbReference type="RuleBase" id="RU004241"/>
    </source>
</evidence>
<evidence type="ECO:0000256" key="2">
    <source>
        <dbReference type="ARBA" id="ARBA00001970"/>
    </source>
</evidence>
<evidence type="ECO:0000256" key="1">
    <source>
        <dbReference type="ARBA" id="ARBA00000189"/>
    </source>
</evidence>
<evidence type="ECO:0000256" key="12">
    <source>
        <dbReference type="PIRSR" id="PIRSR600823-2"/>
    </source>
</evidence>
<evidence type="ECO:0000313" key="19">
    <source>
        <dbReference type="EMBL" id="THF99808.1"/>
    </source>
</evidence>
<reference evidence="19 20" key="1">
    <citation type="journal article" date="2018" name="Proc. Natl. Acad. Sci. U.S.A.">
        <title>Draft genome sequence of Camellia sinensis var. sinensis provides insights into the evolution of the tea genome and tea quality.</title>
        <authorList>
            <person name="Wei C."/>
            <person name="Yang H."/>
            <person name="Wang S."/>
            <person name="Zhao J."/>
            <person name="Liu C."/>
            <person name="Gao L."/>
            <person name="Xia E."/>
            <person name="Lu Y."/>
            <person name="Tai Y."/>
            <person name="She G."/>
            <person name="Sun J."/>
            <person name="Cao H."/>
            <person name="Tong W."/>
            <person name="Gao Q."/>
            <person name="Li Y."/>
            <person name="Deng W."/>
            <person name="Jiang X."/>
            <person name="Wang W."/>
            <person name="Chen Q."/>
            <person name="Zhang S."/>
            <person name="Li H."/>
            <person name="Wu J."/>
            <person name="Wang P."/>
            <person name="Li P."/>
            <person name="Shi C."/>
            <person name="Zheng F."/>
            <person name="Jian J."/>
            <person name="Huang B."/>
            <person name="Shan D."/>
            <person name="Shi M."/>
            <person name="Fang C."/>
            <person name="Yue Y."/>
            <person name="Li F."/>
            <person name="Li D."/>
            <person name="Wei S."/>
            <person name="Han B."/>
            <person name="Jiang C."/>
            <person name="Yin Y."/>
            <person name="Xia T."/>
            <person name="Zhang Z."/>
            <person name="Bennetzen J.L."/>
            <person name="Zhao S."/>
            <person name="Wan X."/>
        </authorList>
    </citation>
    <scope>NUCLEOTIDE SEQUENCE [LARGE SCALE GENOMIC DNA]</scope>
    <source>
        <strain evidence="20">cv. Shuchazao</strain>
        <tissue evidence="19">Leaf</tissue>
    </source>
</reference>
<keyword evidence="9" id="KW-0408">Iron</keyword>
<feature type="binding site" evidence="13">
    <location>
        <position position="70"/>
    </location>
    <ligand>
        <name>Ca(2+)</name>
        <dbReference type="ChEBI" id="CHEBI:29108"/>
        <label>1</label>
    </ligand>
</feature>
<feature type="binding site" evidence="13">
    <location>
        <position position="55"/>
    </location>
    <ligand>
        <name>Ca(2+)</name>
        <dbReference type="ChEBI" id="CHEBI:29108"/>
        <label>1</label>
    </ligand>
</feature>
<dbReference type="FunFam" id="1.10.520.10:FF:000001">
    <property type="entry name" value="Peroxidase"/>
    <property type="match status" value="1"/>
</dbReference>
<comment type="cofactor">
    <cofactor evidence="13">
        <name>Ca(2+)</name>
        <dbReference type="ChEBI" id="CHEBI:29108"/>
    </cofactor>
    <text evidence="13">Binds 2 calcium ions per subunit.</text>
</comment>
<feature type="domain" description="Plant heme peroxidase family profile" evidence="18">
    <location>
        <begin position="10"/>
        <end position="190"/>
    </location>
</feature>
<dbReference type="Gene3D" id="1.10.520.10">
    <property type="match status" value="1"/>
</dbReference>
<dbReference type="PRINTS" id="PR00461">
    <property type="entry name" value="PLPEROXIDASE"/>
</dbReference>
<dbReference type="InterPro" id="IPR000823">
    <property type="entry name" value="Peroxidase_pln"/>
</dbReference>
<evidence type="ECO:0000256" key="15">
    <source>
        <dbReference type="PIRSR" id="PIRSR600823-5"/>
    </source>
</evidence>
<feature type="binding site" evidence="13">
    <location>
        <position position="57"/>
    </location>
    <ligand>
        <name>Ca(2+)</name>
        <dbReference type="ChEBI" id="CHEBI:29108"/>
        <label>1</label>
    </ligand>
</feature>
<dbReference type="Proteomes" id="UP000306102">
    <property type="component" value="Unassembled WGS sequence"/>
</dbReference>
<comment type="caution">
    <text evidence="19">The sequence shown here is derived from an EMBL/GenBank/DDBJ whole genome shotgun (WGS) entry which is preliminary data.</text>
</comment>
<evidence type="ECO:0000256" key="7">
    <source>
        <dbReference type="ARBA" id="ARBA00022837"/>
    </source>
</evidence>
<dbReference type="STRING" id="542762.A0A4S4DB54"/>
<evidence type="ECO:0000256" key="10">
    <source>
        <dbReference type="ARBA" id="ARBA00023157"/>
    </source>
</evidence>
<dbReference type="InterPro" id="IPR019794">
    <property type="entry name" value="Peroxidases_AS"/>
</dbReference>
<feature type="active site" description="Proton acceptor" evidence="11">
    <location>
        <position position="51"/>
    </location>
</feature>
<comment type="similarity">
    <text evidence="16">Belongs to the peroxidase family.</text>
</comment>
<evidence type="ECO:0000256" key="3">
    <source>
        <dbReference type="ARBA" id="ARBA00012313"/>
    </source>
</evidence>
<keyword evidence="4" id="KW-0575">Peroxidase</keyword>
<evidence type="ECO:0000256" key="13">
    <source>
        <dbReference type="PIRSR" id="PIRSR600823-3"/>
    </source>
</evidence>
<dbReference type="SUPFAM" id="SSF48113">
    <property type="entry name" value="Heme-dependent peroxidases"/>
    <property type="match status" value="1"/>
</dbReference>
<feature type="disulfide bond" evidence="15">
    <location>
        <begin position="20"/>
        <end position="96"/>
    </location>
</feature>
<evidence type="ECO:0000256" key="8">
    <source>
        <dbReference type="ARBA" id="ARBA00023002"/>
    </source>
</evidence>
<evidence type="ECO:0000256" key="5">
    <source>
        <dbReference type="ARBA" id="ARBA00022617"/>
    </source>
</evidence>
<evidence type="ECO:0000259" key="18">
    <source>
        <dbReference type="PROSITE" id="PS50873"/>
    </source>
</evidence>
<evidence type="ECO:0000256" key="9">
    <source>
        <dbReference type="ARBA" id="ARBA00023004"/>
    </source>
</evidence>
<keyword evidence="10 15" id="KW-1015">Disulfide bond</keyword>
<dbReference type="PROSITE" id="PS00436">
    <property type="entry name" value="PEROXIDASE_2"/>
    <property type="match status" value="1"/>
</dbReference>
<evidence type="ECO:0000256" key="11">
    <source>
        <dbReference type="PIRSR" id="PIRSR600823-1"/>
    </source>
</evidence>
<dbReference type="AlphaFoldDB" id="A0A4S4DB54"/>
<feature type="binding site" evidence="13">
    <location>
        <position position="59"/>
    </location>
    <ligand>
        <name>Ca(2+)</name>
        <dbReference type="ChEBI" id="CHEBI:29108"/>
        <label>1</label>
    </ligand>
</feature>
<comment type="catalytic activity">
    <reaction evidence="1">
        <text>2 a phenolic donor + H2O2 = 2 a phenolic radical donor + 2 H2O</text>
        <dbReference type="Rhea" id="RHEA:56136"/>
        <dbReference type="ChEBI" id="CHEBI:15377"/>
        <dbReference type="ChEBI" id="CHEBI:16240"/>
        <dbReference type="ChEBI" id="CHEBI:139520"/>
        <dbReference type="ChEBI" id="CHEBI:139521"/>
        <dbReference type="EC" id="1.11.1.7"/>
    </reaction>
</comment>
<gene>
    <name evidence="19" type="ORF">TEA_028000</name>
</gene>
<feature type="binding site" evidence="12">
    <location>
        <position position="144"/>
    </location>
    <ligand>
        <name>substrate</name>
    </ligand>
</feature>
<keyword evidence="6 13" id="KW-0479">Metal-binding</keyword>
<dbReference type="GO" id="GO:0140825">
    <property type="term" value="F:lactoperoxidase activity"/>
    <property type="evidence" value="ECO:0007669"/>
    <property type="project" value="UniProtKB-EC"/>
</dbReference>
<keyword evidence="20" id="KW-1185">Reference proteome</keyword>
<feature type="site" description="Transition state stabilizer" evidence="14">
    <location>
        <position position="47"/>
    </location>
</feature>
<evidence type="ECO:0000256" key="14">
    <source>
        <dbReference type="PIRSR" id="PIRSR600823-4"/>
    </source>
</evidence>
<dbReference type="EC" id="1.11.1.7" evidence="3"/>
<evidence type="ECO:0000256" key="4">
    <source>
        <dbReference type="ARBA" id="ARBA00022559"/>
    </source>
</evidence>
<sequence length="700" mass="77375">MSGFKVQGQGLKTGFYSSSCPKAEAIVKSTVEAHFNKDPTIAAGLLRLHFHDCFVQGCDGSVLIVGASAERNALPNLGVRGFEVIDDAKTQLEALCPGVVSCADILALAARDAVDLSDGPSWPVPTGRRDGRVSSSSEVSSFLPSPLESMAAQRQKFAVKGLDDHDLVTLERLVKIAKVRKGVTFNSIDCFKTLVFAIHGSCLIQTAAMAEEVMFTIVVWCGVRRQGHVKENECGKKQLDLSPGQHPVSDFVQRRCRDTSRITLNVVKTLFLEAVKGQTKQDEEDTAKLLALYMCGKLFFVNSGETISWAFVRYMNDLNTVRMYDWIGAVLSTLMGSMKEFHQTPGKVTGYVAAWMYWICEHSTLIEPQTDGMFPRFLKWDIGALLKKVEVDRLRSLEYEREVMGSDIEMREDVVADVVECVGGDEHFVDVWKVDDVEAEQGVHVGNVGCRGATGREYRVVGSMQQSKKVEGAMQTDEVHVPRGAQGCESVGDSRLTEALEEDVAGLKRKLELQAVNIVGGFKCVVLMKNDEIGKLKEENMVLRNKIVVLKDQLADRDVHVVMQAFRDVQVEHDDGDVEGGVVGVCGDNEGIVDAVTECILVRVVGHGDDRVSDFEGVGVSNRDETVAGLSMQKSFIRNIKNKVRQVRKMPDFKYSRLEGRNKKAATDHSIVVRENNRGVKQAVIDVDDVVFLERKWSGF</sequence>
<dbReference type="GO" id="GO:0006979">
    <property type="term" value="P:response to oxidative stress"/>
    <property type="evidence" value="ECO:0007669"/>
    <property type="project" value="InterPro"/>
</dbReference>
<dbReference type="InterPro" id="IPR010255">
    <property type="entry name" value="Haem_peroxidase_sf"/>
</dbReference>
<feature type="binding site" evidence="13">
    <location>
        <position position="52"/>
    </location>
    <ligand>
        <name>Ca(2+)</name>
        <dbReference type="ChEBI" id="CHEBI:29108"/>
        <label>1</label>
    </ligand>
</feature>
<dbReference type="InterPro" id="IPR002016">
    <property type="entry name" value="Haem_peroxidase"/>
</dbReference>
<accession>A0A4S4DB54</accession>
<name>A0A4S4DB54_CAMSN</name>
<feature type="region of interest" description="Disordered" evidence="17">
    <location>
        <begin position="120"/>
        <end position="141"/>
    </location>
</feature>
<evidence type="ECO:0000256" key="6">
    <source>
        <dbReference type="ARBA" id="ARBA00022723"/>
    </source>
</evidence>
<dbReference type="PROSITE" id="PS50873">
    <property type="entry name" value="PEROXIDASE_4"/>
    <property type="match status" value="1"/>
</dbReference>
<protein>
    <recommendedName>
        <fullName evidence="3">peroxidase</fullName>
        <ecNumber evidence="3">1.11.1.7</ecNumber>
    </recommendedName>
</protein>
<organism evidence="19 20">
    <name type="scientific">Camellia sinensis var. sinensis</name>
    <name type="common">China tea</name>
    <dbReference type="NCBI Taxonomy" id="542762"/>
    <lineage>
        <taxon>Eukaryota</taxon>
        <taxon>Viridiplantae</taxon>
        <taxon>Streptophyta</taxon>
        <taxon>Embryophyta</taxon>
        <taxon>Tracheophyta</taxon>
        <taxon>Spermatophyta</taxon>
        <taxon>Magnoliopsida</taxon>
        <taxon>eudicotyledons</taxon>
        <taxon>Gunneridae</taxon>
        <taxon>Pentapetalae</taxon>
        <taxon>asterids</taxon>
        <taxon>Ericales</taxon>
        <taxon>Theaceae</taxon>
        <taxon>Camellia</taxon>
    </lineage>
</organism>
<dbReference type="PRINTS" id="PR00458">
    <property type="entry name" value="PEROXIDASE"/>
</dbReference>
<dbReference type="PANTHER" id="PTHR31235">
    <property type="entry name" value="PEROXIDASE 25-RELATED"/>
    <property type="match status" value="1"/>
</dbReference>
<dbReference type="GO" id="GO:0020037">
    <property type="term" value="F:heme binding"/>
    <property type="evidence" value="ECO:0007669"/>
    <property type="project" value="InterPro"/>
</dbReference>
<keyword evidence="5" id="KW-0349">Heme</keyword>
<proteinExistence type="inferred from homology"/>